<dbReference type="STRING" id="1344416.A0A139ADZ0"/>
<name>A0A139ADZ0_GONPJ</name>
<dbReference type="PANTHER" id="PTHR10414:SF37">
    <property type="entry name" value="BB IN A BOXCAR, ISOFORM C"/>
    <property type="match status" value="1"/>
</dbReference>
<evidence type="ECO:0000256" key="5">
    <source>
        <dbReference type="RuleBase" id="RU003750"/>
    </source>
</evidence>
<feature type="region of interest" description="Disordered" evidence="6">
    <location>
        <begin position="416"/>
        <end position="469"/>
    </location>
</feature>
<keyword evidence="3 5" id="KW-0808">Transferase</keyword>
<evidence type="ECO:0000256" key="2">
    <source>
        <dbReference type="ARBA" id="ARBA00010441"/>
    </source>
</evidence>
<reference evidence="8 9" key="1">
    <citation type="journal article" date="2015" name="Genome Biol. Evol.">
        <title>Phylogenomic analyses indicate that early fungi evolved digesting cell walls of algal ancestors of land plants.</title>
        <authorList>
            <person name="Chang Y."/>
            <person name="Wang S."/>
            <person name="Sekimoto S."/>
            <person name="Aerts A.L."/>
            <person name="Choi C."/>
            <person name="Clum A."/>
            <person name="LaButti K.M."/>
            <person name="Lindquist E.A."/>
            <person name="Yee Ngan C."/>
            <person name="Ohm R.A."/>
            <person name="Salamov A.A."/>
            <person name="Grigoriev I.V."/>
            <person name="Spatafora J.W."/>
            <person name="Berbee M.L."/>
        </authorList>
    </citation>
    <scope>NUCLEOTIDE SEQUENCE [LARGE SCALE GENOMIC DNA]</scope>
    <source>
        <strain evidence="8 9">JEL478</strain>
    </source>
</reference>
<proteinExistence type="inferred from homology"/>
<evidence type="ECO:0000256" key="7">
    <source>
        <dbReference type="SAM" id="Phobius"/>
    </source>
</evidence>
<feature type="transmembrane region" description="Helical" evidence="7">
    <location>
        <begin position="336"/>
        <end position="358"/>
    </location>
</feature>
<dbReference type="EMBL" id="KQ965765">
    <property type="protein sequence ID" value="KXS14978.1"/>
    <property type="molecule type" value="Genomic_DNA"/>
</dbReference>
<organism evidence="8 9">
    <name type="scientific">Gonapodya prolifera (strain JEL478)</name>
    <name type="common">Monoblepharis prolifera</name>
    <dbReference type="NCBI Taxonomy" id="1344416"/>
    <lineage>
        <taxon>Eukaryota</taxon>
        <taxon>Fungi</taxon>
        <taxon>Fungi incertae sedis</taxon>
        <taxon>Chytridiomycota</taxon>
        <taxon>Chytridiomycota incertae sedis</taxon>
        <taxon>Monoblepharidomycetes</taxon>
        <taxon>Monoblepharidales</taxon>
        <taxon>Gonapodyaceae</taxon>
        <taxon>Gonapodya</taxon>
    </lineage>
</organism>
<keyword evidence="4 7" id="KW-0472">Membrane</keyword>
<evidence type="ECO:0000313" key="9">
    <source>
        <dbReference type="Proteomes" id="UP000070544"/>
    </source>
</evidence>
<dbReference type="InterPro" id="IPR048254">
    <property type="entry name" value="CDP_ALCOHOL_P_TRANSF_CS"/>
</dbReference>
<dbReference type="InterPro" id="IPR000462">
    <property type="entry name" value="CDP-OH_P_trans"/>
</dbReference>
<dbReference type="PROSITE" id="PS00379">
    <property type="entry name" value="CDP_ALCOHOL_P_TRANSF"/>
    <property type="match status" value="1"/>
</dbReference>
<dbReference type="PANTHER" id="PTHR10414">
    <property type="entry name" value="ETHANOLAMINEPHOSPHOTRANSFERASE"/>
    <property type="match status" value="1"/>
</dbReference>
<dbReference type="Pfam" id="PF01066">
    <property type="entry name" value="CDP-OH_P_transf"/>
    <property type="match status" value="1"/>
</dbReference>
<dbReference type="AlphaFoldDB" id="A0A139ADZ0"/>
<keyword evidence="7" id="KW-0812">Transmembrane</keyword>
<dbReference type="Proteomes" id="UP000070544">
    <property type="component" value="Unassembled WGS sequence"/>
</dbReference>
<dbReference type="OrthoDB" id="196717at2759"/>
<evidence type="ECO:0000256" key="3">
    <source>
        <dbReference type="ARBA" id="ARBA00022679"/>
    </source>
</evidence>
<evidence type="ECO:0000256" key="6">
    <source>
        <dbReference type="SAM" id="MobiDB-lite"/>
    </source>
</evidence>
<comment type="subcellular location">
    <subcellularLocation>
        <location evidence="1">Membrane</location>
    </subcellularLocation>
</comment>
<feature type="transmembrane region" description="Helical" evidence="7">
    <location>
        <begin position="370"/>
        <end position="388"/>
    </location>
</feature>
<evidence type="ECO:0000256" key="1">
    <source>
        <dbReference type="ARBA" id="ARBA00004370"/>
    </source>
</evidence>
<dbReference type="GO" id="GO:0016020">
    <property type="term" value="C:membrane"/>
    <property type="evidence" value="ECO:0007669"/>
    <property type="project" value="UniProtKB-SubCell"/>
</dbReference>
<feature type="transmembrane region" description="Helical" evidence="7">
    <location>
        <begin position="303"/>
        <end position="324"/>
    </location>
</feature>
<sequence length="469" mass="50616">MAILPSYISRDDAIRIKEHKYSGVDHSFLSKYVLGRYWNWLVEQVPLWVAPNLLTLSGFSLIVINFILMIIYVPDFDQPAPRWLYISTGLSLFAYQSLDAIDGKQARRTGSASPLGELFDHGCDALNTGIGGTLGLQAMGLGTSWWSIAVLSSLLSNFYCSTWETYHTGTLYLSPFSGPVEGLLSSIIAILVAGIFGQHIYTAPLCSIIPNAPCGVSANHIAGGMAIATSLYNIFAALYNVQRIIAPISKRSSPSAHPPPHSSAAHSTMTPSPVLTLLPLPCFLLLTALWTLATPSILSARLFVPFLAATSFTFGYHVGLMVLAHCCRAPFPLWNVLYTATWVGAGAAWGIACGAIPIPPGWSEEDIHAALVYAYLAASLLVYAHFAWDVIERLCEVFDIWCLRIKPKVGISQKVAQQAASPRKTGDRQGTPVKANGAPSSVLGTAYVGYPPSGWSSSPRKTANGVKRE</sequence>
<keyword evidence="7" id="KW-1133">Transmembrane helix</keyword>
<dbReference type="GO" id="GO:0008654">
    <property type="term" value="P:phospholipid biosynthetic process"/>
    <property type="evidence" value="ECO:0007669"/>
    <property type="project" value="InterPro"/>
</dbReference>
<evidence type="ECO:0008006" key="10">
    <source>
        <dbReference type="Google" id="ProtNLM"/>
    </source>
</evidence>
<dbReference type="GO" id="GO:0016780">
    <property type="term" value="F:phosphotransferase activity, for other substituted phosphate groups"/>
    <property type="evidence" value="ECO:0007669"/>
    <property type="project" value="InterPro"/>
</dbReference>
<feature type="transmembrane region" description="Helical" evidence="7">
    <location>
        <begin position="53"/>
        <end position="74"/>
    </location>
</feature>
<feature type="transmembrane region" description="Helical" evidence="7">
    <location>
        <begin position="274"/>
        <end position="297"/>
    </location>
</feature>
<feature type="transmembrane region" description="Helical" evidence="7">
    <location>
        <begin position="221"/>
        <end position="241"/>
    </location>
</feature>
<evidence type="ECO:0000313" key="8">
    <source>
        <dbReference type="EMBL" id="KXS14978.1"/>
    </source>
</evidence>
<dbReference type="OMA" id="SILYNWF"/>
<gene>
    <name evidence="8" type="ORF">M427DRAFT_57121</name>
</gene>
<dbReference type="InterPro" id="IPR014472">
    <property type="entry name" value="CHOPT"/>
</dbReference>
<accession>A0A139ADZ0</accession>
<protein>
    <recommendedName>
        <fullName evidence="10">Choline/ethanolaminephosphotransferase</fullName>
    </recommendedName>
</protein>
<evidence type="ECO:0000256" key="4">
    <source>
        <dbReference type="ARBA" id="ARBA00023136"/>
    </source>
</evidence>
<dbReference type="InterPro" id="IPR043130">
    <property type="entry name" value="CDP-OH_PTrfase_TM_dom"/>
</dbReference>
<comment type="similarity">
    <text evidence="2 5">Belongs to the CDP-alcohol phosphatidyltransferase class-I family.</text>
</comment>
<feature type="transmembrane region" description="Helical" evidence="7">
    <location>
        <begin position="182"/>
        <end position="201"/>
    </location>
</feature>
<keyword evidence="9" id="KW-1185">Reference proteome</keyword>
<dbReference type="Gene3D" id="1.20.120.1760">
    <property type="match status" value="1"/>
</dbReference>